<protein>
    <submittedName>
        <fullName evidence="5">ABC transporter substrate-binding protein</fullName>
    </submittedName>
</protein>
<dbReference type="RefSeq" id="WP_188149235.1">
    <property type="nucleotide sequence ID" value="NZ_JAATTO010000049.1"/>
</dbReference>
<keyword evidence="2" id="KW-0732">Signal</keyword>
<dbReference type="Gene3D" id="3.40.50.2300">
    <property type="match status" value="1"/>
</dbReference>
<dbReference type="Proteomes" id="UP000639516">
    <property type="component" value="Unassembled WGS sequence"/>
</dbReference>
<dbReference type="PANTHER" id="PTHR30483">
    <property type="entry name" value="LEUCINE-SPECIFIC-BINDING PROTEIN"/>
    <property type="match status" value="1"/>
</dbReference>
<reference evidence="5 6" key="1">
    <citation type="journal article" date="2020" name="Arch. Microbiol.">
        <title>Bradyrhizobium campsiandrae sp. nov., a nitrogen-fixing bacterial strain isolated from a native leguminous tree from the Amazon adapted to flooded conditions.</title>
        <authorList>
            <person name="Cabral Michel D."/>
            <person name="Martins da Costa E."/>
            <person name="Azarias Guimaraes A."/>
            <person name="Soares de Carvalho T."/>
            <person name="Santos de Castro Caputo P."/>
            <person name="Willems A."/>
            <person name="de Souza Moreira F.M."/>
        </authorList>
    </citation>
    <scope>NUCLEOTIDE SEQUENCE [LARGE SCALE GENOMIC DNA]</scope>
    <source>
        <strain evidence="6">INPA 384B</strain>
    </source>
</reference>
<comment type="caution">
    <text evidence="5">The sequence shown here is derived from an EMBL/GenBank/DDBJ whole genome shotgun (WGS) entry which is preliminary data.</text>
</comment>
<name>A0ABR7UED6_9BRAD</name>
<keyword evidence="3" id="KW-0029">Amino-acid transport</keyword>
<evidence type="ECO:0000256" key="1">
    <source>
        <dbReference type="ARBA" id="ARBA00010062"/>
    </source>
</evidence>
<comment type="similarity">
    <text evidence="1">Belongs to the leucine-binding protein family.</text>
</comment>
<feature type="non-terminal residue" evidence="5">
    <location>
        <position position="1"/>
    </location>
</feature>
<sequence length="113" mass="12855">SKKFFARTNVMPTMIQTGVYGAVLHYLKAIKAAGTDDPAKVMARMRELPIEDTFVHGGKLREDGRVIRDMYLARVKTPEQSKEPWDYLEIIKTVKGEDAFRPVSESKCPLLKK</sequence>
<keyword evidence="6" id="KW-1185">Reference proteome</keyword>
<dbReference type="SUPFAM" id="SSF53822">
    <property type="entry name" value="Periplasmic binding protein-like I"/>
    <property type="match status" value="1"/>
</dbReference>
<evidence type="ECO:0000259" key="4">
    <source>
        <dbReference type="Pfam" id="PF13458"/>
    </source>
</evidence>
<organism evidence="5 6">
    <name type="scientific">Bradyrhizobium campsiandrae</name>
    <dbReference type="NCBI Taxonomy" id="1729892"/>
    <lineage>
        <taxon>Bacteria</taxon>
        <taxon>Pseudomonadati</taxon>
        <taxon>Pseudomonadota</taxon>
        <taxon>Alphaproteobacteria</taxon>
        <taxon>Hyphomicrobiales</taxon>
        <taxon>Nitrobacteraceae</taxon>
        <taxon>Bradyrhizobium</taxon>
    </lineage>
</organism>
<gene>
    <name evidence="5" type="ORF">HA482_29390</name>
</gene>
<dbReference type="InterPro" id="IPR028081">
    <property type="entry name" value="Leu-bd"/>
</dbReference>
<keyword evidence="3" id="KW-0813">Transport</keyword>
<dbReference type="PANTHER" id="PTHR30483:SF6">
    <property type="entry name" value="PERIPLASMIC BINDING PROTEIN OF ABC TRANSPORTER FOR NATURAL AMINO ACIDS"/>
    <property type="match status" value="1"/>
</dbReference>
<evidence type="ECO:0000313" key="5">
    <source>
        <dbReference type="EMBL" id="MBC9982324.1"/>
    </source>
</evidence>
<accession>A0ABR7UED6</accession>
<feature type="domain" description="Leucine-binding protein" evidence="4">
    <location>
        <begin position="2"/>
        <end position="76"/>
    </location>
</feature>
<dbReference type="EMBL" id="JAATTO010000049">
    <property type="protein sequence ID" value="MBC9982324.1"/>
    <property type="molecule type" value="Genomic_DNA"/>
</dbReference>
<evidence type="ECO:0000256" key="2">
    <source>
        <dbReference type="ARBA" id="ARBA00022729"/>
    </source>
</evidence>
<dbReference type="Pfam" id="PF13458">
    <property type="entry name" value="Peripla_BP_6"/>
    <property type="match status" value="1"/>
</dbReference>
<evidence type="ECO:0000256" key="3">
    <source>
        <dbReference type="ARBA" id="ARBA00022970"/>
    </source>
</evidence>
<dbReference type="InterPro" id="IPR028082">
    <property type="entry name" value="Peripla_BP_I"/>
</dbReference>
<evidence type="ECO:0000313" key="6">
    <source>
        <dbReference type="Proteomes" id="UP000639516"/>
    </source>
</evidence>
<dbReference type="InterPro" id="IPR051010">
    <property type="entry name" value="BCAA_transport"/>
</dbReference>
<proteinExistence type="inferred from homology"/>